<organism evidence="1 2">
    <name type="scientific">Thiohalophilus thiocyanatoxydans</name>
    <dbReference type="NCBI Taxonomy" id="381308"/>
    <lineage>
        <taxon>Bacteria</taxon>
        <taxon>Pseudomonadati</taxon>
        <taxon>Pseudomonadota</taxon>
        <taxon>Gammaproteobacteria</taxon>
        <taxon>Thiohalomonadales</taxon>
        <taxon>Thiohalophilaceae</taxon>
        <taxon>Thiohalophilus</taxon>
    </lineage>
</organism>
<reference evidence="1 2" key="1">
    <citation type="submission" date="2019-03" db="EMBL/GenBank/DDBJ databases">
        <title>Genomic Encyclopedia of Type Strains, Phase IV (KMG-IV): sequencing the most valuable type-strain genomes for metagenomic binning, comparative biology and taxonomic classification.</title>
        <authorList>
            <person name="Goeker M."/>
        </authorList>
    </citation>
    <scope>NUCLEOTIDE SEQUENCE [LARGE SCALE GENOMIC DNA]</scope>
    <source>
        <strain evidence="1 2">DSM 16326</strain>
    </source>
</reference>
<gene>
    <name evidence="1" type="ORF">EDC23_1536</name>
</gene>
<dbReference type="RefSeq" id="WP_166668804.1">
    <property type="nucleotide sequence ID" value="NZ_SOQX01000003.1"/>
</dbReference>
<evidence type="ECO:0000313" key="2">
    <source>
        <dbReference type="Proteomes" id="UP000294914"/>
    </source>
</evidence>
<evidence type="ECO:0000313" key="1">
    <source>
        <dbReference type="EMBL" id="TDY01647.1"/>
    </source>
</evidence>
<accession>A0A4R8IV66</accession>
<dbReference type="InterPro" id="IPR018685">
    <property type="entry name" value="DUF2173"/>
</dbReference>
<dbReference type="EMBL" id="SOQX01000003">
    <property type="protein sequence ID" value="TDY01647.1"/>
    <property type="molecule type" value="Genomic_DNA"/>
</dbReference>
<sequence>MADLDKLINLDGAVAAFNFSSKGELQESRISADSEMTDAILDLVAHVCVANTSIATMQARGWENVTGSGGFYPVKGFSLIGFDWTVIANEEAGVIMPNDNTDYEAAYAALEA</sequence>
<dbReference type="Pfam" id="PF09941">
    <property type="entry name" value="DUF2173"/>
    <property type="match status" value="1"/>
</dbReference>
<name>A0A4R8IV66_9GAMM</name>
<dbReference type="PIRSF" id="PIRSF006821">
    <property type="entry name" value="UCP006821"/>
    <property type="match status" value="1"/>
</dbReference>
<comment type="caution">
    <text evidence="1">The sequence shown here is derived from an EMBL/GenBank/DDBJ whole genome shotgun (WGS) entry which is preliminary data.</text>
</comment>
<dbReference type="AlphaFoldDB" id="A0A4R8IV66"/>
<dbReference type="Proteomes" id="UP000294914">
    <property type="component" value="Unassembled WGS sequence"/>
</dbReference>
<protein>
    <submittedName>
        <fullName evidence="1">Roadblock/LC7 domain-containing protein</fullName>
    </submittedName>
</protein>
<keyword evidence="2" id="KW-1185">Reference proteome</keyword>
<proteinExistence type="predicted"/>